<dbReference type="PANTHER" id="PTHR43689:SF8">
    <property type="entry name" value="ALPHA_BETA-HYDROLASES SUPERFAMILY PROTEIN"/>
    <property type="match status" value="1"/>
</dbReference>
<keyword evidence="2" id="KW-0378">Hydrolase</keyword>
<dbReference type="InterPro" id="IPR000073">
    <property type="entry name" value="AB_hydrolase_1"/>
</dbReference>
<dbReference type="Pfam" id="PF00561">
    <property type="entry name" value="Abhydrolase_1"/>
    <property type="match status" value="1"/>
</dbReference>
<dbReference type="PANTHER" id="PTHR43689">
    <property type="entry name" value="HYDROLASE"/>
    <property type="match status" value="1"/>
</dbReference>
<accession>A0ABW7H2X6</accession>
<dbReference type="SUPFAM" id="SSF53474">
    <property type="entry name" value="alpha/beta-Hydrolases"/>
    <property type="match status" value="1"/>
</dbReference>
<comment type="caution">
    <text evidence="2">The sequence shown here is derived from an EMBL/GenBank/DDBJ whole genome shotgun (WGS) entry which is preliminary data.</text>
</comment>
<dbReference type="RefSeq" id="WP_394386835.1">
    <property type="nucleotide sequence ID" value="NZ_JBIGIB010000005.1"/>
</dbReference>
<dbReference type="InterPro" id="IPR029058">
    <property type="entry name" value="AB_hydrolase_fold"/>
</dbReference>
<dbReference type="Gene3D" id="3.40.50.1820">
    <property type="entry name" value="alpha/beta hydrolase"/>
    <property type="match status" value="1"/>
</dbReference>
<organism evidence="2 3">
    <name type="scientific">Pelomonas baiyunensis</name>
    <dbReference type="NCBI Taxonomy" id="3299026"/>
    <lineage>
        <taxon>Bacteria</taxon>
        <taxon>Pseudomonadati</taxon>
        <taxon>Pseudomonadota</taxon>
        <taxon>Betaproteobacteria</taxon>
        <taxon>Burkholderiales</taxon>
        <taxon>Sphaerotilaceae</taxon>
        <taxon>Roseateles</taxon>
    </lineage>
</organism>
<feature type="domain" description="AB hydrolase-1" evidence="1">
    <location>
        <begin position="53"/>
        <end position="164"/>
    </location>
</feature>
<keyword evidence="3" id="KW-1185">Reference proteome</keyword>
<dbReference type="Proteomes" id="UP001606303">
    <property type="component" value="Unassembled WGS sequence"/>
</dbReference>
<proteinExistence type="predicted"/>
<protein>
    <submittedName>
        <fullName evidence="2">Alpha/beta fold hydrolase</fullName>
    </submittedName>
</protein>
<evidence type="ECO:0000313" key="2">
    <source>
        <dbReference type="EMBL" id="MFG6468576.1"/>
    </source>
</evidence>
<gene>
    <name evidence="2" type="ORF">ACG01O_18280</name>
</gene>
<dbReference type="PRINTS" id="PR00111">
    <property type="entry name" value="ABHYDROLASE"/>
</dbReference>
<reference evidence="2 3" key="1">
    <citation type="submission" date="2024-08" db="EMBL/GenBank/DDBJ databases">
        <authorList>
            <person name="Lu H."/>
        </authorList>
    </citation>
    <scope>NUCLEOTIDE SEQUENCE [LARGE SCALE GENOMIC DNA]</scope>
    <source>
        <strain evidence="2 3">BYS87W</strain>
    </source>
</reference>
<evidence type="ECO:0000259" key="1">
    <source>
        <dbReference type="Pfam" id="PF00561"/>
    </source>
</evidence>
<sequence>MSAPLSTLLGALLSGSLSGLLSGCASLPPTRSVEVNGQRTAFVQAGGSPPVAVFQAGLGDGKAVWAGVIEQVTPGLAVFAHDRPGYGDSSAEPAGPRDPCTLARELHATLQAAGVKPPFLLVGHSIGGLYQLAFAHLYPQEVAGLLLVDPTHPDHWARMQREAPAAARLATGLRATVFSRTMRAEFDAQAQPACIAELQALPPLAVPARLLVRSDFSLAERGDFEALVRQLELAWAAWVPGISRRQVAGAGHYIQKDQPGVVAEELQALARAARKAEATPR</sequence>
<dbReference type="EMBL" id="JBIGIB010000005">
    <property type="protein sequence ID" value="MFG6468576.1"/>
    <property type="molecule type" value="Genomic_DNA"/>
</dbReference>
<dbReference type="GO" id="GO:0016787">
    <property type="term" value="F:hydrolase activity"/>
    <property type="evidence" value="ECO:0007669"/>
    <property type="project" value="UniProtKB-KW"/>
</dbReference>
<name>A0ABW7H2X6_9BURK</name>
<evidence type="ECO:0000313" key="3">
    <source>
        <dbReference type="Proteomes" id="UP001606303"/>
    </source>
</evidence>